<dbReference type="AlphaFoldDB" id="A0A3M0C6P3"/>
<dbReference type="PROSITE" id="PS50146">
    <property type="entry name" value="DAGK"/>
    <property type="match status" value="1"/>
</dbReference>
<dbReference type="Proteomes" id="UP000271227">
    <property type="component" value="Unassembled WGS sequence"/>
</dbReference>
<dbReference type="InterPro" id="IPR017438">
    <property type="entry name" value="ATP-NAD_kinase_N"/>
</dbReference>
<dbReference type="SMART" id="SM00046">
    <property type="entry name" value="DAGKc"/>
    <property type="match status" value="1"/>
</dbReference>
<evidence type="ECO:0000259" key="1">
    <source>
        <dbReference type="PROSITE" id="PS50146"/>
    </source>
</evidence>
<dbReference type="OrthoDB" id="7209949at2"/>
<accession>A0A3M0C6P3</accession>
<dbReference type="RefSeq" id="WP_121939157.1">
    <property type="nucleotide sequence ID" value="NZ_REFR01000012.1"/>
</dbReference>
<name>A0A3M0C6P3_9PROT</name>
<proteinExistence type="predicted"/>
<dbReference type="InterPro" id="IPR016064">
    <property type="entry name" value="NAD/diacylglycerol_kinase_sf"/>
</dbReference>
<reference evidence="2 3" key="1">
    <citation type="submission" date="2018-10" db="EMBL/GenBank/DDBJ databases">
        <title>Genomic Encyclopedia of Archaeal and Bacterial Type Strains, Phase II (KMG-II): from individual species to whole genera.</title>
        <authorList>
            <person name="Goeker M."/>
        </authorList>
    </citation>
    <scope>NUCLEOTIDE SEQUENCE [LARGE SCALE GENOMIC DNA]</scope>
    <source>
        <strain evidence="2 3">DSM 25217</strain>
    </source>
</reference>
<dbReference type="InterPro" id="IPR001206">
    <property type="entry name" value="Diacylglycerol_kinase_cat_dom"/>
</dbReference>
<dbReference type="InParanoid" id="A0A3M0C6P3"/>
<organism evidence="2 3">
    <name type="scientific">Eilatimonas milleporae</name>
    <dbReference type="NCBI Taxonomy" id="911205"/>
    <lineage>
        <taxon>Bacteria</taxon>
        <taxon>Pseudomonadati</taxon>
        <taxon>Pseudomonadota</taxon>
        <taxon>Alphaproteobacteria</taxon>
        <taxon>Kordiimonadales</taxon>
        <taxon>Kordiimonadaceae</taxon>
        <taxon>Eilatimonas</taxon>
    </lineage>
</organism>
<feature type="domain" description="DAGKc" evidence="1">
    <location>
        <begin position="12"/>
        <end position="146"/>
    </location>
</feature>
<comment type="caution">
    <text evidence="2">The sequence shown here is derived from an EMBL/GenBank/DDBJ whole genome shotgun (WGS) entry which is preliminary data.</text>
</comment>
<dbReference type="SUPFAM" id="SSF111331">
    <property type="entry name" value="NAD kinase/diacylglycerol kinase-like"/>
    <property type="match status" value="1"/>
</dbReference>
<keyword evidence="3" id="KW-1185">Reference proteome</keyword>
<protein>
    <submittedName>
        <fullName evidence="2">Diacylglycerol kinase family enzyme</fullName>
    </submittedName>
</protein>
<sequence length="331" mass="34797">MELDQRRLQSGAIVPIVAVLSNPKSTTNVEGIDKVRKVVSDSANVVHFEMDGLDSIDEALSLFAKASPALLVINGGDGTTGLVLSSLLYRNPFSVIPPIAILPGGKTNMTAADLGARGCPEKMLRRLLKIVKEGALQDRMTIRNLIELDIGDGSEAKVGTFFGTAGIVKGIHWCREHAYSKGMPNTLAHIWSLLTLLGAALGVGAQRDLLASAPMTLSPKGEATIDGRYTVVIATTLEKLLFGLRPYGRAGAGGLGFSAVGTGRKTVIKAFAGLLTGAFGAKDIGGVAHGRGDEILIDGSDPVTLDGEMFSPLPGKPMRLKANRSLTFVRL</sequence>
<dbReference type="EMBL" id="REFR01000012">
    <property type="protein sequence ID" value="RMB04902.1"/>
    <property type="molecule type" value="Genomic_DNA"/>
</dbReference>
<keyword evidence="2" id="KW-0808">Transferase</keyword>
<dbReference type="Gene3D" id="3.40.50.10330">
    <property type="entry name" value="Probable inorganic polyphosphate/atp-NAD kinase, domain 1"/>
    <property type="match status" value="1"/>
</dbReference>
<evidence type="ECO:0000313" key="3">
    <source>
        <dbReference type="Proteomes" id="UP000271227"/>
    </source>
</evidence>
<keyword evidence="2" id="KW-0418">Kinase</keyword>
<dbReference type="GO" id="GO:0016301">
    <property type="term" value="F:kinase activity"/>
    <property type="evidence" value="ECO:0007669"/>
    <property type="project" value="UniProtKB-KW"/>
</dbReference>
<dbReference type="Pfam" id="PF00781">
    <property type="entry name" value="DAGK_cat"/>
    <property type="match status" value="1"/>
</dbReference>
<gene>
    <name evidence="2" type="ORF">BXY39_2473</name>
</gene>
<evidence type="ECO:0000313" key="2">
    <source>
        <dbReference type="EMBL" id="RMB04902.1"/>
    </source>
</evidence>